<feature type="compositionally biased region" description="Low complexity" evidence="1">
    <location>
        <begin position="10"/>
        <end position="42"/>
    </location>
</feature>
<feature type="domain" description="U1-type" evidence="2">
    <location>
        <begin position="345"/>
        <end position="379"/>
    </location>
</feature>
<accession>A0AAD4S957</accession>
<dbReference type="Pfam" id="PF12874">
    <property type="entry name" value="zf-met"/>
    <property type="match status" value="2"/>
</dbReference>
<feature type="region of interest" description="Disordered" evidence="1">
    <location>
        <begin position="237"/>
        <end position="345"/>
    </location>
</feature>
<dbReference type="Proteomes" id="UP001202328">
    <property type="component" value="Unassembled WGS sequence"/>
</dbReference>
<reference evidence="3" key="1">
    <citation type="submission" date="2022-04" db="EMBL/GenBank/DDBJ databases">
        <title>A functionally conserved STORR gene fusion in Papaver species that diverged 16.8 million years ago.</title>
        <authorList>
            <person name="Catania T."/>
        </authorList>
    </citation>
    <scope>NUCLEOTIDE SEQUENCE</scope>
    <source>
        <strain evidence="3">S-188037</strain>
    </source>
</reference>
<organism evidence="3 4">
    <name type="scientific">Papaver atlanticum</name>
    <dbReference type="NCBI Taxonomy" id="357466"/>
    <lineage>
        <taxon>Eukaryota</taxon>
        <taxon>Viridiplantae</taxon>
        <taxon>Streptophyta</taxon>
        <taxon>Embryophyta</taxon>
        <taxon>Tracheophyta</taxon>
        <taxon>Spermatophyta</taxon>
        <taxon>Magnoliopsida</taxon>
        <taxon>Ranunculales</taxon>
        <taxon>Papaveraceae</taxon>
        <taxon>Papaveroideae</taxon>
        <taxon>Papaver</taxon>
    </lineage>
</organism>
<feature type="region of interest" description="Disordered" evidence="1">
    <location>
        <begin position="63"/>
        <end position="131"/>
    </location>
</feature>
<dbReference type="InterPro" id="IPR036236">
    <property type="entry name" value="Znf_C2H2_sf"/>
</dbReference>
<dbReference type="SUPFAM" id="SSF57667">
    <property type="entry name" value="beta-beta-alpha zinc fingers"/>
    <property type="match status" value="2"/>
</dbReference>
<dbReference type="GO" id="GO:0008270">
    <property type="term" value="F:zinc ion binding"/>
    <property type="evidence" value="ECO:0007669"/>
    <property type="project" value="InterPro"/>
</dbReference>
<evidence type="ECO:0000313" key="3">
    <source>
        <dbReference type="EMBL" id="KAI3874814.1"/>
    </source>
</evidence>
<dbReference type="PANTHER" id="PTHR47487:SF12">
    <property type="entry name" value="GLUTENIN, HIGH MOLECULAR WEIGHT SUBUNIT DX5-LIKE"/>
    <property type="match status" value="1"/>
</dbReference>
<feature type="compositionally biased region" description="Low complexity" evidence="1">
    <location>
        <begin position="319"/>
        <end position="339"/>
    </location>
</feature>
<evidence type="ECO:0000313" key="4">
    <source>
        <dbReference type="Proteomes" id="UP001202328"/>
    </source>
</evidence>
<dbReference type="PANTHER" id="PTHR47487">
    <property type="entry name" value="OS06G0651300 PROTEIN-RELATED"/>
    <property type="match status" value="1"/>
</dbReference>
<dbReference type="Gene3D" id="3.30.160.60">
    <property type="entry name" value="Classic Zinc Finger"/>
    <property type="match status" value="2"/>
</dbReference>
<evidence type="ECO:0000256" key="1">
    <source>
        <dbReference type="SAM" id="MobiDB-lite"/>
    </source>
</evidence>
<dbReference type="SMART" id="SM00451">
    <property type="entry name" value="ZnF_U1"/>
    <property type="match status" value="2"/>
</dbReference>
<feature type="compositionally biased region" description="Low complexity" evidence="1">
    <location>
        <begin position="85"/>
        <end position="104"/>
    </location>
</feature>
<dbReference type="GO" id="GO:0003676">
    <property type="term" value="F:nucleic acid binding"/>
    <property type="evidence" value="ECO:0007669"/>
    <property type="project" value="InterPro"/>
</dbReference>
<comment type="caution">
    <text evidence="3">The sequence shown here is derived from an EMBL/GenBank/DDBJ whole genome shotgun (WGS) entry which is preliminary data.</text>
</comment>
<sequence length="616" mass="68314">MDLSSLTEAQQQQIQQLHQQFQEHQIQRQKQQQESAAAYSSYDPSSLHHFQSYNQPIQQTYDQSYHHPSYSHYPPPQQHLHHHPQQQQQQQHYPSYYQHDYSNSYHHHHQSYSQTDNTPPIHPPGVSSEAAAVASQNAYYHSHTQPLGNHPSTSSDYPGLNPAAAAAVAALSELTHFAGNMDAAERAMAAGVQDRHWNPNNELGVGGGGGVYSQMPMPLQHAPYPAHFGAGRSSYNRGGVKRGGRTFRGSSQANLGNRHSRLDGPAPYSHGRGRGGKGVGGGRRLPTFPEASAQKSDEVSTHVEVAQPGKTGTDDPPQSTSASASSTAATTTTSVQATRSTKRPPGISWCELCRVDCTTPDILELHKNGKKHKKNLLRFEVVQNSRNHTSNPTPPSHDFPRIQTEKITTGDQEATAQPENIHPNETVNQPDLKSLETETITPDNQILDSEQQSKVRELAEVPEVDEDEGTTKRQKVDQFDTRKRGLKRKLRGGWGGKRMRMAENKISRVIKPPKEVLPFSCDLCNVKCDTQAVLEFHFVGKKHLSKVRRFQGHQAIYGPVGLQALYPSNPNTQSVFVPQEHHHQQQQAPVNISQQPIVAKGMPLDGHAVAEMQQEV</sequence>
<dbReference type="InterPro" id="IPR003604">
    <property type="entry name" value="Matrin/U1-like-C_Znf_C2H2"/>
</dbReference>
<keyword evidence="4" id="KW-1185">Reference proteome</keyword>
<gene>
    <name evidence="3" type="ORF">MKW98_019387</name>
</gene>
<feature type="compositionally biased region" description="Polar residues" evidence="1">
    <location>
        <begin position="248"/>
        <end position="257"/>
    </location>
</feature>
<dbReference type="AlphaFoldDB" id="A0AAD4S957"/>
<evidence type="ECO:0000259" key="2">
    <source>
        <dbReference type="SMART" id="SM00451"/>
    </source>
</evidence>
<dbReference type="EMBL" id="JAJJMB010012638">
    <property type="protein sequence ID" value="KAI3874814.1"/>
    <property type="molecule type" value="Genomic_DNA"/>
</dbReference>
<protein>
    <recommendedName>
        <fullName evidence="2">U1-type domain-containing protein</fullName>
    </recommendedName>
</protein>
<feature type="region of interest" description="Disordered" evidence="1">
    <location>
        <begin position="1"/>
        <end position="49"/>
    </location>
</feature>
<dbReference type="InterPro" id="IPR013087">
    <property type="entry name" value="Znf_C2H2_type"/>
</dbReference>
<feature type="domain" description="U1-type" evidence="2">
    <location>
        <begin position="516"/>
        <end position="550"/>
    </location>
</feature>
<proteinExistence type="predicted"/>
<name>A0AAD4S957_9MAGN</name>